<dbReference type="Gene3D" id="3.40.50.410">
    <property type="entry name" value="von Willebrand factor, type A domain"/>
    <property type="match status" value="1"/>
</dbReference>
<comment type="caution">
    <text evidence="3">The sequence shown here is derived from an EMBL/GenBank/DDBJ whole genome shotgun (WGS) entry which is preliminary data.</text>
</comment>
<organism evidence="3 4">
    <name type="scientific">Ranitomeya imitator</name>
    <name type="common">mimic poison frog</name>
    <dbReference type="NCBI Taxonomy" id="111125"/>
    <lineage>
        <taxon>Eukaryota</taxon>
        <taxon>Metazoa</taxon>
        <taxon>Chordata</taxon>
        <taxon>Craniata</taxon>
        <taxon>Vertebrata</taxon>
        <taxon>Euteleostomi</taxon>
        <taxon>Amphibia</taxon>
        <taxon>Batrachia</taxon>
        <taxon>Anura</taxon>
        <taxon>Neobatrachia</taxon>
        <taxon>Hyloidea</taxon>
        <taxon>Dendrobatidae</taxon>
        <taxon>Dendrobatinae</taxon>
        <taxon>Ranitomeya</taxon>
    </lineage>
</organism>
<evidence type="ECO:0008006" key="5">
    <source>
        <dbReference type="Google" id="ProtNLM"/>
    </source>
</evidence>
<proteinExistence type="predicted"/>
<protein>
    <recommendedName>
        <fullName evidence="5">VWFA domain-containing protein</fullName>
    </recommendedName>
</protein>
<sequence length="261" mass="28580">MNLAFVIGRVFVHEWAHLRWGVFDEYNSLSPFYIANSGQIEATRCPVGLEGVYIKEQCTGHNCECKRDKDTGLYEDGCVFVPDKNVATKQSIMYLQAVPTSERDLRLVQAAEVFIMQIVEQGSFVGLVEFHSAATIISNLVQITSDAKREQLKRLLKRKAGGGTNICDGIRKGFEVNMGSKDKSTYGTEIVVLSDGEDGNFPGACKNEILNSGAIIHVIALGPSAAASLEGIATETELTYVLNCTLNATNHSIIRTKLHFS</sequence>
<dbReference type="EMBL" id="CAUEEQ010055221">
    <property type="protein sequence ID" value="CAJ0962535.1"/>
    <property type="molecule type" value="Genomic_DNA"/>
</dbReference>
<accession>A0ABN9MB78</accession>
<evidence type="ECO:0000313" key="3">
    <source>
        <dbReference type="EMBL" id="CAJ0962535.1"/>
    </source>
</evidence>
<dbReference type="InterPro" id="IPR051266">
    <property type="entry name" value="CLCR"/>
</dbReference>
<dbReference type="Pfam" id="PF13519">
    <property type="entry name" value="VWA_2"/>
    <property type="match status" value="1"/>
</dbReference>
<dbReference type="SUPFAM" id="SSF53300">
    <property type="entry name" value="vWA-like"/>
    <property type="match status" value="1"/>
</dbReference>
<feature type="domain" description="VWFA" evidence="2">
    <location>
        <begin position="108"/>
        <end position="197"/>
    </location>
</feature>
<dbReference type="Proteomes" id="UP001176940">
    <property type="component" value="Unassembled WGS sequence"/>
</dbReference>
<evidence type="ECO:0000259" key="1">
    <source>
        <dbReference type="Pfam" id="PF08434"/>
    </source>
</evidence>
<evidence type="ECO:0000259" key="2">
    <source>
        <dbReference type="Pfam" id="PF13519"/>
    </source>
</evidence>
<dbReference type="InterPro" id="IPR036465">
    <property type="entry name" value="vWFA_dom_sf"/>
</dbReference>
<dbReference type="CDD" id="cd00198">
    <property type="entry name" value="vWFA"/>
    <property type="match status" value="1"/>
</dbReference>
<dbReference type="InterPro" id="IPR002035">
    <property type="entry name" value="VWF_A"/>
</dbReference>
<keyword evidence="4" id="KW-1185">Reference proteome</keyword>
<dbReference type="InterPro" id="IPR013642">
    <property type="entry name" value="CLCA_N"/>
</dbReference>
<feature type="domain" description="Calcium-activated chloride channel N-terminal" evidence="1">
    <location>
        <begin position="8"/>
        <end position="99"/>
    </location>
</feature>
<dbReference type="PANTHER" id="PTHR10579">
    <property type="entry name" value="CALCIUM-ACTIVATED CHLORIDE CHANNEL REGULATOR"/>
    <property type="match status" value="1"/>
</dbReference>
<evidence type="ECO:0000313" key="4">
    <source>
        <dbReference type="Proteomes" id="UP001176940"/>
    </source>
</evidence>
<gene>
    <name evidence="3" type="ORF">RIMI_LOCUS18255446</name>
</gene>
<dbReference type="Pfam" id="PF08434">
    <property type="entry name" value="CLCA"/>
    <property type="match status" value="1"/>
</dbReference>
<dbReference type="PANTHER" id="PTHR10579:SF172">
    <property type="entry name" value="CALCIUM-ACTIVATED CHLORIDE CHANNEL REGULATOR 4 PRECURSOR-RELATED"/>
    <property type="match status" value="1"/>
</dbReference>
<name>A0ABN9MB78_9NEOB</name>
<reference evidence="3" key="1">
    <citation type="submission" date="2023-07" db="EMBL/GenBank/DDBJ databases">
        <authorList>
            <person name="Stuckert A."/>
        </authorList>
    </citation>
    <scope>NUCLEOTIDE SEQUENCE</scope>
</reference>